<proteinExistence type="predicted"/>
<dbReference type="EMBL" id="FMSH01000136">
    <property type="protein sequence ID" value="SCU75058.1"/>
    <property type="molecule type" value="Genomic_DNA"/>
</dbReference>
<accession>A0A1K0ICN4</accession>
<organism evidence="1">
    <name type="scientific">Cupriavidus necator</name>
    <name type="common">Alcaligenes eutrophus</name>
    <name type="synonym">Ralstonia eutropha</name>
    <dbReference type="NCBI Taxonomy" id="106590"/>
    <lineage>
        <taxon>Bacteria</taxon>
        <taxon>Pseudomonadati</taxon>
        <taxon>Pseudomonadota</taxon>
        <taxon>Betaproteobacteria</taxon>
        <taxon>Burkholderiales</taxon>
        <taxon>Burkholderiaceae</taxon>
        <taxon>Cupriavidus</taxon>
    </lineage>
</organism>
<name>A0A1K0ICN4_CUPNE</name>
<dbReference type="AlphaFoldDB" id="A0A1K0ICN4"/>
<dbReference type="RefSeq" id="WP_340523124.1">
    <property type="nucleotide sequence ID" value="NZ_FMSH01000136.1"/>
</dbReference>
<sequence>MRAWKLCSDMVNTPAGRPVSDWRASGFGKRCAAWLAVATTMLCGPALAAPEMPSCYVANQLGSPTAAQRALFLMIDQTTVLDDKLVSELGRHLQGLLQPGTTFRVYSFSAYAQGRYLQQRAAGTLEAPLVDQSLRDATAVKTLKNFDACLKSQYAYGTKLVAESVREALQGSSEALARSDVLASIAAVSQAVRDTAAQQKTVLIVSDMLENSSISSFYSQERMRQIDAAQELRKVEKANVRADFGGASVYVMGAGIVPEPKGARSAAASYRSPQSIEALRTFWDGFFERSNARLVGFGAPALLTPIR</sequence>
<evidence type="ECO:0000313" key="1">
    <source>
        <dbReference type="EMBL" id="SCU75058.1"/>
    </source>
</evidence>
<protein>
    <submittedName>
        <fullName evidence="1">Uncharacterized protein</fullName>
    </submittedName>
</protein>
<reference evidence="1" key="1">
    <citation type="submission" date="2016-09" db="EMBL/GenBank/DDBJ databases">
        <authorList>
            <person name="Capua I."/>
            <person name="De Benedictis P."/>
            <person name="Joannis T."/>
            <person name="Lombin L.H."/>
            <person name="Cattoli G."/>
        </authorList>
    </citation>
    <scope>NUCLEOTIDE SEQUENCE</scope>
    <source>
        <strain evidence="1">B9</strain>
    </source>
</reference>
<gene>
    <name evidence="1" type="ORF">CNECB9_2200015</name>
</gene>